<sequence length="585" mass="65317">METVTVQSPVGRTAGAGAAEPATPARTVERLQLVLLAGGHVRQDFVTLMDVTSPAMLPYMGRPLIYITVLNFLRVGGREVLVVIPEGERRVEAFLRSAFGGRIALSIVRAPNRPGATPLQSLEAAFDAMTSGGTVDGPALISHGDIYYDLDRFEPGERPIVFTSGYIDSDKYSSIHETPEGYLFEEAWAGTKSARGPRAEPAASHTDIGLYYLPSVGGAHRALKHGVNASTVGGLLFQLYGPRVTLQPVSAWIDLGHLDTSARIRTHVLGTRECNHLDIDEMRGLITKRGRNRDKLLQEINYYNRLPKELTVYFPRLLEAQLGKEVSYTIEYYGYKTLSEYLVFYEVPKSVWQQVLVKILSIHKAFAAREQPLVEADRVYDFYWSKTEQRLQDRARLAAIGPLLEAERVRINGEAYPGWNACRPALQRHLRRIAARCRPTMIHGDLCCGNILYDPRTSLIKFIDPRGEFFEEGCDGDPRYDMAKLLHSFHGGYDFILHEMYQLTATDDGGYELTLLRSGSARDAESVLFELLAGTTAYDVADVKLLEALLFLTMLPFHCDDGKRQAALYLRGLMLLKEAIGENLP</sequence>
<dbReference type="PATRIC" id="fig|42253.5.peg.4587"/>
<dbReference type="OrthoDB" id="9814110at2"/>
<organism evidence="3 4">
    <name type="scientific">Nitrospira moscoviensis</name>
    <dbReference type="NCBI Taxonomy" id="42253"/>
    <lineage>
        <taxon>Bacteria</taxon>
        <taxon>Pseudomonadati</taxon>
        <taxon>Nitrospirota</taxon>
        <taxon>Nitrospiria</taxon>
        <taxon>Nitrospirales</taxon>
        <taxon>Nitrospiraceae</taxon>
        <taxon>Nitrospira</taxon>
    </lineage>
</organism>
<gene>
    <name evidence="3" type="ORF">NITMOv2_4652</name>
</gene>
<accession>A0A0K2GJ97</accession>
<evidence type="ECO:0000313" key="3">
    <source>
        <dbReference type="EMBL" id="ALA61023.1"/>
    </source>
</evidence>
<dbReference type="AlphaFoldDB" id="A0A0K2GJ97"/>
<feature type="compositionally biased region" description="Polar residues" evidence="1">
    <location>
        <begin position="1"/>
        <end position="10"/>
    </location>
</feature>
<evidence type="ECO:0000313" key="4">
    <source>
        <dbReference type="Proteomes" id="UP000069205"/>
    </source>
</evidence>
<feature type="region of interest" description="Disordered" evidence="1">
    <location>
        <begin position="1"/>
        <end position="23"/>
    </location>
</feature>
<dbReference type="SUPFAM" id="SSF56112">
    <property type="entry name" value="Protein kinase-like (PK-like)"/>
    <property type="match status" value="1"/>
</dbReference>
<protein>
    <recommendedName>
        <fullName evidence="2">Aminoglycoside phosphotransferase domain-containing protein</fullName>
    </recommendedName>
</protein>
<dbReference type="SUPFAM" id="SSF53448">
    <property type="entry name" value="Nucleotide-diphospho-sugar transferases"/>
    <property type="match status" value="1"/>
</dbReference>
<keyword evidence="4" id="KW-1185">Reference proteome</keyword>
<evidence type="ECO:0000256" key="1">
    <source>
        <dbReference type="SAM" id="MobiDB-lite"/>
    </source>
</evidence>
<dbReference type="InterPro" id="IPR002575">
    <property type="entry name" value="Aminoglycoside_PTrfase"/>
</dbReference>
<dbReference type="Gene3D" id="3.90.1200.10">
    <property type="match status" value="1"/>
</dbReference>
<name>A0A0K2GJ97_NITMO</name>
<feature type="domain" description="Aminoglycoside phosphotransferase" evidence="2">
    <location>
        <begin position="291"/>
        <end position="490"/>
    </location>
</feature>
<dbReference type="Proteomes" id="UP000069205">
    <property type="component" value="Chromosome"/>
</dbReference>
<reference evidence="3 4" key="1">
    <citation type="journal article" date="2015" name="Proc. Natl. Acad. Sci. U.S.A.">
        <title>Expanded metabolic versatility of ubiquitous nitrite-oxidizing bacteria from the genus Nitrospira.</title>
        <authorList>
            <person name="Koch H."/>
            <person name="Lucker S."/>
            <person name="Albertsen M."/>
            <person name="Kitzinger K."/>
            <person name="Herbold C."/>
            <person name="Spieck E."/>
            <person name="Nielsen P.H."/>
            <person name="Wagner M."/>
            <person name="Daims H."/>
        </authorList>
    </citation>
    <scope>NUCLEOTIDE SEQUENCE [LARGE SCALE GENOMIC DNA]</scope>
    <source>
        <strain evidence="3 4">NSP M-1</strain>
    </source>
</reference>
<dbReference type="KEGG" id="nmv:NITMOv2_4652"/>
<evidence type="ECO:0000259" key="2">
    <source>
        <dbReference type="Pfam" id="PF01636"/>
    </source>
</evidence>
<dbReference type="Gene3D" id="3.90.550.10">
    <property type="entry name" value="Spore Coat Polysaccharide Biosynthesis Protein SpsA, Chain A"/>
    <property type="match status" value="1"/>
</dbReference>
<dbReference type="InterPro" id="IPR011009">
    <property type="entry name" value="Kinase-like_dom_sf"/>
</dbReference>
<dbReference type="RefSeq" id="WP_053381787.1">
    <property type="nucleotide sequence ID" value="NZ_CP011801.1"/>
</dbReference>
<dbReference type="Pfam" id="PF01636">
    <property type="entry name" value="APH"/>
    <property type="match status" value="1"/>
</dbReference>
<dbReference type="EMBL" id="CP011801">
    <property type="protein sequence ID" value="ALA61023.1"/>
    <property type="molecule type" value="Genomic_DNA"/>
</dbReference>
<feature type="compositionally biased region" description="Low complexity" evidence="1">
    <location>
        <begin position="11"/>
        <end position="23"/>
    </location>
</feature>
<proteinExistence type="predicted"/>
<dbReference type="InterPro" id="IPR029044">
    <property type="entry name" value="Nucleotide-diphossugar_trans"/>
</dbReference>
<dbReference type="STRING" id="42253.NITMOv2_4652"/>